<accession>A0AC58UB42</accession>
<evidence type="ECO:0000313" key="2">
    <source>
        <dbReference type="RefSeq" id="XP_075106709.1"/>
    </source>
</evidence>
<protein>
    <submittedName>
        <fullName evidence="2">Late blight resistance protein homolog R1B-16</fullName>
    </submittedName>
</protein>
<gene>
    <name evidence="2" type="primary">LOC142179608</name>
</gene>
<sequence length="710" mass="82123">MSFRSLACPVRVKLHGAYKVYNDKSVSSHFDIRAWCTVDQKYDEMALLEKLFNQVVGSALKFGENIDVADKLRKHLFGKRYLIVLDDLWDTTAWDELTRPFPGVEKGSRIILTTREKKVAVHAQRHSDPIDLRLLNLEESWELLEKKVFGKESCPDELLDVGEEIVQNCKRLPLVVDLIAGVIAGKEKKRSVWVEVRNNLNSFIFQKEEDVMKIIALSYEIPDPLKSCLIHLASFPKDEAIPVRNLEVLSLAEGFLEQRDTKSVEELIEIYLDNLISSSLVISFNEIGDDRTCQIHDLVHDFCLIKAREEKLFGEISSSAPSSSSSDLMPRQMNIEYRKWHFGHNNFVLFDSKNKRNSGYKNLYSLRISGHVYHDICHYDICHLRHLRLLRVLQVDRFSIAVNDCLLNEICTLVHLRYLNIQTEVYSLPSSFSNLWNLEILLVNNYGPPLVLLPIIWNLVKLRVLGIDSCSFFDLDAHEPILVADDSKLVSSRLLRGLELSNSKDIEDIFKRFLNLQELRFDLKESWDCSTGQYWFPKLEFLNELESLKVTFKSSNSNDSALAVETNRLWDFHFPSSVKMLCLCEFRLTSDSLSTIGRLSNLGELYLKSAFIEGEEWNMEEEDTFQNLKCLTLPRVNLAKWEVREESFPALEKLRLRDCRKLEQIPPSFGDICSLKSIELRRSPQLEESAVKIKQEAEDMNRDILVLVYN</sequence>
<evidence type="ECO:0000313" key="1">
    <source>
        <dbReference type="Proteomes" id="UP000790787"/>
    </source>
</evidence>
<reference evidence="2" key="2">
    <citation type="submission" date="2025-08" db="UniProtKB">
        <authorList>
            <consortium name="RefSeq"/>
        </authorList>
    </citation>
    <scope>IDENTIFICATION</scope>
    <source>
        <tissue evidence="2">Leaf</tissue>
    </source>
</reference>
<proteinExistence type="predicted"/>
<name>A0AC58UB42_TOBAC</name>
<dbReference type="Proteomes" id="UP000790787">
    <property type="component" value="Chromosome 3"/>
</dbReference>
<keyword evidence="1" id="KW-1185">Reference proteome</keyword>
<reference evidence="1" key="1">
    <citation type="journal article" date="2014" name="Nat. Commun.">
        <title>The tobacco genome sequence and its comparison with those of tomato and potato.</title>
        <authorList>
            <person name="Sierro N."/>
            <person name="Battey J.N."/>
            <person name="Ouadi S."/>
            <person name="Bakaher N."/>
            <person name="Bovet L."/>
            <person name="Willig A."/>
            <person name="Goepfert S."/>
            <person name="Peitsch M.C."/>
            <person name="Ivanov N.V."/>
        </authorList>
    </citation>
    <scope>NUCLEOTIDE SEQUENCE [LARGE SCALE GENOMIC DNA]</scope>
</reference>
<organism evidence="1 2">
    <name type="scientific">Nicotiana tabacum</name>
    <name type="common">Common tobacco</name>
    <dbReference type="NCBI Taxonomy" id="4097"/>
    <lineage>
        <taxon>Eukaryota</taxon>
        <taxon>Viridiplantae</taxon>
        <taxon>Streptophyta</taxon>
        <taxon>Embryophyta</taxon>
        <taxon>Tracheophyta</taxon>
        <taxon>Spermatophyta</taxon>
        <taxon>Magnoliopsida</taxon>
        <taxon>eudicotyledons</taxon>
        <taxon>Gunneridae</taxon>
        <taxon>Pentapetalae</taxon>
        <taxon>asterids</taxon>
        <taxon>lamiids</taxon>
        <taxon>Solanales</taxon>
        <taxon>Solanaceae</taxon>
        <taxon>Nicotianoideae</taxon>
        <taxon>Nicotianeae</taxon>
        <taxon>Nicotiana</taxon>
    </lineage>
</organism>
<dbReference type="RefSeq" id="XP_075106709.1">
    <property type="nucleotide sequence ID" value="XM_075250608.1"/>
</dbReference>